<reference evidence="1 2" key="1">
    <citation type="journal article" date="2019" name="Sci. Rep.">
        <title>Orb-weaving spider Araneus ventricosus genome elucidates the spidroin gene catalogue.</title>
        <authorList>
            <person name="Kono N."/>
            <person name="Nakamura H."/>
            <person name="Ohtoshi R."/>
            <person name="Moran D.A.P."/>
            <person name="Shinohara A."/>
            <person name="Yoshida Y."/>
            <person name="Fujiwara M."/>
            <person name="Mori M."/>
            <person name="Tomita M."/>
            <person name="Arakawa K."/>
        </authorList>
    </citation>
    <scope>NUCLEOTIDE SEQUENCE [LARGE SCALE GENOMIC DNA]</scope>
</reference>
<sequence length="112" mass="12347">MNVGSNDVQCPSRFLFHRADWTNFTLRALITLDMVEGDNINEVVNFVTKTIILAADASIPKSGLSFPKSKLSGLHHGKRRGWKFPEPVAVIPFWVSWGGAVGSKPLSISYGF</sequence>
<keyword evidence="2" id="KW-1185">Reference proteome</keyword>
<gene>
    <name evidence="1" type="ORF">AVEN_42908_1</name>
</gene>
<dbReference type="AlphaFoldDB" id="A0A4Y2AEY5"/>
<evidence type="ECO:0000313" key="1">
    <source>
        <dbReference type="EMBL" id="GBL78392.1"/>
    </source>
</evidence>
<name>A0A4Y2AEY5_ARAVE</name>
<dbReference type="Proteomes" id="UP000499080">
    <property type="component" value="Unassembled WGS sequence"/>
</dbReference>
<comment type="caution">
    <text evidence="1">The sequence shown here is derived from an EMBL/GenBank/DDBJ whole genome shotgun (WGS) entry which is preliminary data.</text>
</comment>
<protein>
    <submittedName>
        <fullName evidence="1">Uncharacterized protein</fullName>
    </submittedName>
</protein>
<organism evidence="1 2">
    <name type="scientific">Araneus ventricosus</name>
    <name type="common">Orbweaver spider</name>
    <name type="synonym">Epeira ventricosa</name>
    <dbReference type="NCBI Taxonomy" id="182803"/>
    <lineage>
        <taxon>Eukaryota</taxon>
        <taxon>Metazoa</taxon>
        <taxon>Ecdysozoa</taxon>
        <taxon>Arthropoda</taxon>
        <taxon>Chelicerata</taxon>
        <taxon>Arachnida</taxon>
        <taxon>Araneae</taxon>
        <taxon>Araneomorphae</taxon>
        <taxon>Entelegynae</taxon>
        <taxon>Araneoidea</taxon>
        <taxon>Araneidae</taxon>
        <taxon>Araneus</taxon>
    </lineage>
</organism>
<accession>A0A4Y2AEY5</accession>
<proteinExistence type="predicted"/>
<dbReference type="EMBL" id="BGPR01000015">
    <property type="protein sequence ID" value="GBL78392.1"/>
    <property type="molecule type" value="Genomic_DNA"/>
</dbReference>
<evidence type="ECO:0000313" key="2">
    <source>
        <dbReference type="Proteomes" id="UP000499080"/>
    </source>
</evidence>